<dbReference type="InterPro" id="IPR022782">
    <property type="entry name" value="AIP3-like_C"/>
</dbReference>
<evidence type="ECO:0000256" key="1">
    <source>
        <dbReference type="ARBA" id="ARBA00023054"/>
    </source>
</evidence>
<feature type="compositionally biased region" description="Polar residues" evidence="3">
    <location>
        <begin position="193"/>
        <end position="218"/>
    </location>
</feature>
<evidence type="ECO:0000256" key="3">
    <source>
        <dbReference type="SAM" id="MobiDB-lite"/>
    </source>
</evidence>
<dbReference type="Proteomes" id="UP000243686">
    <property type="component" value="Unassembled WGS sequence"/>
</dbReference>
<evidence type="ECO:0000313" key="6">
    <source>
        <dbReference type="Proteomes" id="UP000243686"/>
    </source>
</evidence>
<feature type="coiled-coil region" evidence="2">
    <location>
        <begin position="294"/>
        <end position="360"/>
    </location>
</feature>
<sequence length="448" mass="49653">MEGRLIPNMKTLRIPTSHMESEQQTSTPVLATSTPVHTSAYGLSLNVPKPTVISPNLVANVGQPHGYRPVQLILIPTSSSTGLTQYMVPPNVGNSTPKNDLTLTDRPQVPPDVLVTSAQSKQHAFADIAGQTGQEVRCMESQLAHLSAWVQQLQKSPGTTITSHQLAGYSHRYCGANACRVVEGQAKAPSLDTELSYTPSNSSLDSAYSNRSTTSSDSGHNRSELVKPHLMPAVPEYHDTMNHPVRPQPQAVSTEAQTVKPVNPVVLDPTATHPEYCHVITVPNCSGPVNHTLIGQYRAEMQLLKNKLQLVQTELSNVRSELSILRRAEQAGMTQHREVIESIKEQVKRLTQNSIEVDNTPVQLARSNINHELSVYSKEALETDEWIRDLDIAIEDLRVLALTRRSRIHLPDIETLNLHLTRVGHRLKNFKGKELLTLCKHYFHNLSE</sequence>
<dbReference type="Pfam" id="PF03915">
    <property type="entry name" value="AIP3"/>
    <property type="match status" value="1"/>
</dbReference>
<feature type="domain" description="Actin interacting protein 3-like C-terminal" evidence="4">
    <location>
        <begin position="261"/>
        <end position="431"/>
    </location>
</feature>
<dbReference type="EMBL" id="KV892128">
    <property type="protein sequence ID" value="OON21448.1"/>
    <property type="molecule type" value="Genomic_DNA"/>
</dbReference>
<accession>A0A1S8X419</accession>
<dbReference type="GO" id="GO:0005737">
    <property type="term" value="C:cytoplasm"/>
    <property type="evidence" value="ECO:0007669"/>
    <property type="project" value="TreeGrafter"/>
</dbReference>
<name>A0A1S8X419_OPIVI</name>
<evidence type="ECO:0000256" key="2">
    <source>
        <dbReference type="SAM" id="Coils"/>
    </source>
</evidence>
<keyword evidence="6" id="KW-1185">Reference proteome</keyword>
<organism evidence="5 6">
    <name type="scientific">Opisthorchis viverrini</name>
    <name type="common">Southeast Asian liver fluke</name>
    <dbReference type="NCBI Taxonomy" id="6198"/>
    <lineage>
        <taxon>Eukaryota</taxon>
        <taxon>Metazoa</taxon>
        <taxon>Spiralia</taxon>
        <taxon>Lophotrochozoa</taxon>
        <taxon>Platyhelminthes</taxon>
        <taxon>Trematoda</taxon>
        <taxon>Digenea</taxon>
        <taxon>Opisthorchiida</taxon>
        <taxon>Opisthorchiata</taxon>
        <taxon>Opisthorchiidae</taxon>
        <taxon>Opisthorchis</taxon>
    </lineage>
</organism>
<protein>
    <recommendedName>
        <fullName evidence="4">Actin interacting protein 3-like C-terminal domain-containing protein</fullName>
    </recommendedName>
</protein>
<proteinExistence type="predicted"/>
<evidence type="ECO:0000313" key="5">
    <source>
        <dbReference type="EMBL" id="OON21448.1"/>
    </source>
</evidence>
<dbReference type="PANTHER" id="PTHR22741">
    <property type="entry name" value="P140CAP/SNIP-RELATED"/>
    <property type="match status" value="1"/>
</dbReference>
<gene>
    <name evidence="5" type="ORF">X801_02656</name>
</gene>
<dbReference type="PANTHER" id="PTHR22741:SF10">
    <property type="entry name" value="COILED-COIL DOMAIN-CONTAINING PROTEIN CG32809"/>
    <property type="match status" value="1"/>
</dbReference>
<dbReference type="InterPro" id="IPR051825">
    <property type="entry name" value="SRCIN1"/>
</dbReference>
<reference evidence="5 6" key="1">
    <citation type="submission" date="2015-03" db="EMBL/GenBank/DDBJ databases">
        <title>Draft genome of the nematode, Opisthorchis viverrini.</title>
        <authorList>
            <person name="Mitreva M."/>
        </authorList>
    </citation>
    <scope>NUCLEOTIDE SEQUENCE [LARGE SCALE GENOMIC DNA]</scope>
    <source>
        <strain evidence="5">Khon Kaen</strain>
    </source>
</reference>
<keyword evidence="1 2" id="KW-0175">Coiled coil</keyword>
<feature type="region of interest" description="Disordered" evidence="3">
    <location>
        <begin position="192"/>
        <end position="224"/>
    </location>
</feature>
<evidence type="ECO:0000259" key="4">
    <source>
        <dbReference type="Pfam" id="PF03915"/>
    </source>
</evidence>
<dbReference type="AlphaFoldDB" id="A0A1S8X419"/>